<feature type="domain" description="Zeta toxin" evidence="3">
    <location>
        <begin position="2"/>
        <end position="156"/>
    </location>
</feature>
<proteinExistence type="predicted"/>
<evidence type="ECO:0000256" key="1">
    <source>
        <dbReference type="ARBA" id="ARBA00022741"/>
    </source>
</evidence>
<dbReference type="Proteomes" id="UP000502681">
    <property type="component" value="Chromosome"/>
</dbReference>
<dbReference type="InterPro" id="IPR027417">
    <property type="entry name" value="P-loop_NTPase"/>
</dbReference>
<keyword evidence="2" id="KW-0067">ATP-binding</keyword>
<dbReference type="Gene3D" id="3.40.50.300">
    <property type="entry name" value="P-loop containing nucleotide triphosphate hydrolases"/>
    <property type="match status" value="1"/>
</dbReference>
<dbReference type="GeneID" id="90763080"/>
<dbReference type="SUPFAM" id="SSF52540">
    <property type="entry name" value="P-loop containing nucleoside triphosphate hydrolases"/>
    <property type="match status" value="1"/>
</dbReference>
<keyword evidence="5" id="KW-1185">Reference proteome</keyword>
<gene>
    <name evidence="4" type="ORF">E2566_09010</name>
</gene>
<evidence type="ECO:0000313" key="4">
    <source>
        <dbReference type="EMBL" id="QJA20049.1"/>
    </source>
</evidence>
<dbReference type="EMBL" id="CP038498">
    <property type="protein sequence ID" value="QJA20049.1"/>
    <property type="molecule type" value="Genomic_DNA"/>
</dbReference>
<dbReference type="PANTHER" id="PTHR39206">
    <property type="entry name" value="SLL8004 PROTEIN"/>
    <property type="match status" value="1"/>
</dbReference>
<dbReference type="RefSeq" id="WP_133169868.1">
    <property type="nucleotide sequence ID" value="NZ_CP038498.1"/>
</dbReference>
<evidence type="ECO:0000259" key="3">
    <source>
        <dbReference type="Pfam" id="PF06414"/>
    </source>
</evidence>
<reference evidence="4 5" key="1">
    <citation type="submission" date="2019-04" db="EMBL/GenBank/DDBJ databases">
        <title>Whole Genome Sequencing of Pectobacterium punjabense SS95.</title>
        <authorList>
            <person name="Sarfraz S."/>
            <person name="Oulghazi S."/>
            <person name="Roques C."/>
            <person name="Vandecasteele C."/>
            <person name="Faure D."/>
        </authorList>
    </citation>
    <scope>NUCLEOTIDE SEQUENCE [LARGE SCALE GENOMIC DNA]</scope>
    <source>
        <strain evidence="4 5">SS95</strain>
    </source>
</reference>
<dbReference type="InterPro" id="IPR010488">
    <property type="entry name" value="Zeta_toxin_domain"/>
</dbReference>
<dbReference type="Pfam" id="PF06414">
    <property type="entry name" value="Zeta_toxin"/>
    <property type="match status" value="1"/>
</dbReference>
<evidence type="ECO:0000313" key="5">
    <source>
        <dbReference type="Proteomes" id="UP000502681"/>
    </source>
</evidence>
<organism evidence="4 5">
    <name type="scientific">Pectobacterium punjabense</name>
    <dbReference type="NCBI Taxonomy" id="2108399"/>
    <lineage>
        <taxon>Bacteria</taxon>
        <taxon>Pseudomonadati</taxon>
        <taxon>Pseudomonadota</taxon>
        <taxon>Gammaproteobacteria</taxon>
        <taxon>Enterobacterales</taxon>
        <taxon>Pectobacteriaceae</taxon>
        <taxon>Pectobacterium</taxon>
    </lineage>
</organism>
<name>A0ABX6L1B3_9GAMM</name>
<evidence type="ECO:0000256" key="2">
    <source>
        <dbReference type="ARBA" id="ARBA00022840"/>
    </source>
</evidence>
<keyword evidence="1" id="KW-0547">Nucleotide-binding</keyword>
<accession>A0ABX6L1B3</accession>
<dbReference type="PANTHER" id="PTHR39206:SF1">
    <property type="entry name" value="SLL8004 PROTEIN"/>
    <property type="match status" value="1"/>
</dbReference>
<protein>
    <recommendedName>
        <fullName evidence="3">Zeta toxin domain-containing protein</fullName>
    </recommendedName>
</protein>
<sequence>MPSLRLVAGPNGSGKTTLTKELRETYAVPLGQYLNPDDIAKHIDLPALLSGKIDKTLLPDESAARLAQKISLGLREDWIRDRLSFTYESVMSHKSHLEFVTLARKNGDKPYLYYVCTSDPALNGERVTQRVALGGHSVPEEKIFSRYQRSLAVLSEMIKLCHRAYFFDNSTTTLTFLGEVTPDGFLRCRRRVV</sequence>